<feature type="domain" description="HTH araC/xylS-type" evidence="1">
    <location>
        <begin position="154"/>
        <end position="254"/>
    </location>
</feature>
<dbReference type="Proteomes" id="UP000501570">
    <property type="component" value="Chromosome"/>
</dbReference>
<evidence type="ECO:0000313" key="2">
    <source>
        <dbReference type="EMBL" id="QIY89485.1"/>
    </source>
</evidence>
<keyword evidence="3" id="KW-1185">Reference proteome</keyword>
<sequence length="265" mass="31182">MMQYYPLPDPLKPYVESIWSFESPDRLDYCEQAAVIPTGRWILIWNYQGQYEHIIQNTSYHHPLYDLHLVGQHNSKIELKGTEPVHSIGISFKPYGYYAIEGKELPLLVNKVQSVSKRNLDGKELLASFTGNLHEAVVEITGLIIERIRYTPDQRVVEIINQINACNGNILIKELFGHIPGSQRHLNKLFKAQVGITPKEYVSIIRFHEIYNRYIRNEERENKSELYDFFYDESHFIMNFRKILLTKPHQFMKKANKLGNQFIRK</sequence>
<dbReference type="InterPro" id="IPR018060">
    <property type="entry name" value="HTH_AraC"/>
</dbReference>
<accession>A0ABX6KLG9</accession>
<name>A0ABX6KLG9_CHRGL</name>
<dbReference type="PROSITE" id="PS01124">
    <property type="entry name" value="HTH_ARAC_FAMILY_2"/>
    <property type="match status" value="1"/>
</dbReference>
<proteinExistence type="predicted"/>
<dbReference type="EMBL" id="CP050995">
    <property type="protein sequence ID" value="QIY89485.1"/>
    <property type="molecule type" value="Genomic_DNA"/>
</dbReference>
<organism evidence="2 3">
    <name type="scientific">Chryseobacterium gallinarum</name>
    <dbReference type="NCBI Taxonomy" id="1324352"/>
    <lineage>
        <taxon>Bacteria</taxon>
        <taxon>Pseudomonadati</taxon>
        <taxon>Bacteroidota</taxon>
        <taxon>Flavobacteriia</taxon>
        <taxon>Flavobacteriales</taxon>
        <taxon>Weeksellaceae</taxon>
        <taxon>Chryseobacterium group</taxon>
        <taxon>Chryseobacterium</taxon>
    </lineage>
</organism>
<dbReference type="RefSeq" id="WP_168237458.1">
    <property type="nucleotide sequence ID" value="NZ_CP050995.1"/>
</dbReference>
<dbReference type="InterPro" id="IPR046532">
    <property type="entry name" value="DUF6597"/>
</dbReference>
<dbReference type="Gene3D" id="1.10.10.60">
    <property type="entry name" value="Homeodomain-like"/>
    <property type="match status" value="1"/>
</dbReference>
<dbReference type="Pfam" id="PF20240">
    <property type="entry name" value="DUF6597"/>
    <property type="match status" value="1"/>
</dbReference>
<evidence type="ECO:0000259" key="1">
    <source>
        <dbReference type="PROSITE" id="PS01124"/>
    </source>
</evidence>
<protein>
    <submittedName>
        <fullName evidence="2">AraC family transcriptional regulator</fullName>
    </submittedName>
</protein>
<reference evidence="2 3" key="1">
    <citation type="submission" date="2019-09" db="EMBL/GenBank/DDBJ databases">
        <title>FDA dAtabase for Regulatory Grade micrObial Sequences (FDA-ARGOS): Supporting development and validation of Infectious Disease Dx tests.</title>
        <authorList>
            <person name="Sciortino C."/>
            <person name="Tallon L."/>
            <person name="Sadzewicz L."/>
            <person name="Vavikolanu K."/>
            <person name="Mehta A."/>
            <person name="Aluvathingal J."/>
            <person name="Nadendla S."/>
            <person name="Nandy P."/>
            <person name="Geyer C."/>
            <person name="Yan Y."/>
            <person name="Sichtig H."/>
        </authorList>
    </citation>
    <scope>NUCLEOTIDE SEQUENCE [LARGE SCALE GENOMIC DNA]</scope>
    <source>
        <strain evidence="2 3">FDAARGOS_636</strain>
    </source>
</reference>
<evidence type="ECO:0000313" key="3">
    <source>
        <dbReference type="Proteomes" id="UP000501570"/>
    </source>
</evidence>
<gene>
    <name evidence="2" type="ORF">FOB44_01925</name>
</gene>